<dbReference type="Proteomes" id="UP000192796">
    <property type="component" value="Unassembled WGS sequence"/>
</dbReference>
<keyword evidence="4" id="KW-1185">Reference proteome</keyword>
<sequence>MKKNLILTKERHIDATPLKVWTILTDNEWIEQWLGVQMITDWQTGSPIAFTFVYKDKEVKDKGTLLHFEAEKKLSYNYWSVFSATEDSPENYSAITFTITPEGNGILLQMTQDNIPSQVMLAHAEKNWTETLDTIKKLAEEETQWLLMNRQ</sequence>
<feature type="domain" description="Activator of Hsp90 ATPase homologue 1/2-like C-terminal" evidence="2">
    <location>
        <begin position="14"/>
        <end position="140"/>
    </location>
</feature>
<comment type="similarity">
    <text evidence="1">Belongs to the AHA1 family.</text>
</comment>
<evidence type="ECO:0000259" key="2">
    <source>
        <dbReference type="Pfam" id="PF08327"/>
    </source>
</evidence>
<dbReference type="InterPro" id="IPR023393">
    <property type="entry name" value="START-like_dom_sf"/>
</dbReference>
<dbReference type="Pfam" id="PF08327">
    <property type="entry name" value="AHSA1"/>
    <property type="match status" value="1"/>
</dbReference>
<dbReference type="RefSeq" id="WP_081147883.1">
    <property type="nucleotide sequence ID" value="NZ_LVYD01000046.1"/>
</dbReference>
<dbReference type="STRING" id="1703345.A3860_25040"/>
<evidence type="ECO:0000313" key="3">
    <source>
        <dbReference type="EMBL" id="OQP63161.1"/>
    </source>
</evidence>
<accession>A0A1V9FXR3</accession>
<evidence type="ECO:0000313" key="4">
    <source>
        <dbReference type="Proteomes" id="UP000192796"/>
    </source>
</evidence>
<dbReference type="Gene3D" id="3.30.530.20">
    <property type="match status" value="1"/>
</dbReference>
<name>A0A1V9FXR3_9BACT</name>
<protein>
    <recommendedName>
        <fullName evidence="2">Activator of Hsp90 ATPase homologue 1/2-like C-terminal domain-containing protein</fullName>
    </recommendedName>
</protein>
<dbReference type="AlphaFoldDB" id="A0A1V9FXR3"/>
<dbReference type="OrthoDB" id="2355173at2"/>
<gene>
    <name evidence="3" type="ORF">A3860_25040</name>
</gene>
<organism evidence="3 4">
    <name type="scientific">Niastella vici</name>
    <dbReference type="NCBI Taxonomy" id="1703345"/>
    <lineage>
        <taxon>Bacteria</taxon>
        <taxon>Pseudomonadati</taxon>
        <taxon>Bacteroidota</taxon>
        <taxon>Chitinophagia</taxon>
        <taxon>Chitinophagales</taxon>
        <taxon>Chitinophagaceae</taxon>
        <taxon>Niastella</taxon>
    </lineage>
</organism>
<dbReference type="InterPro" id="IPR013538">
    <property type="entry name" value="ASHA1/2-like_C"/>
</dbReference>
<proteinExistence type="inferred from homology"/>
<reference evidence="3 4" key="1">
    <citation type="submission" date="2016-03" db="EMBL/GenBank/DDBJ databases">
        <title>Niastella vici sp. nov., isolated from farmland soil.</title>
        <authorList>
            <person name="Chen L."/>
            <person name="Wang D."/>
            <person name="Yang S."/>
            <person name="Wang G."/>
        </authorList>
    </citation>
    <scope>NUCLEOTIDE SEQUENCE [LARGE SCALE GENOMIC DNA]</scope>
    <source>
        <strain evidence="3 4">DJ57</strain>
    </source>
</reference>
<evidence type="ECO:0000256" key="1">
    <source>
        <dbReference type="ARBA" id="ARBA00006817"/>
    </source>
</evidence>
<dbReference type="EMBL" id="LVYD01000046">
    <property type="protein sequence ID" value="OQP63161.1"/>
    <property type="molecule type" value="Genomic_DNA"/>
</dbReference>
<dbReference type="SUPFAM" id="SSF55961">
    <property type="entry name" value="Bet v1-like"/>
    <property type="match status" value="1"/>
</dbReference>
<comment type="caution">
    <text evidence="3">The sequence shown here is derived from an EMBL/GenBank/DDBJ whole genome shotgun (WGS) entry which is preliminary data.</text>
</comment>